<dbReference type="InterPro" id="IPR029068">
    <property type="entry name" value="Glyas_Bleomycin-R_OHBP_Dase"/>
</dbReference>
<feature type="domain" description="VOC" evidence="1">
    <location>
        <begin position="143"/>
        <end position="260"/>
    </location>
</feature>
<keyword evidence="2" id="KW-0456">Lyase</keyword>
<evidence type="ECO:0000259" key="1">
    <source>
        <dbReference type="PROSITE" id="PS51819"/>
    </source>
</evidence>
<evidence type="ECO:0000313" key="3">
    <source>
        <dbReference type="Proteomes" id="UP001252243"/>
    </source>
</evidence>
<dbReference type="SUPFAM" id="SSF54593">
    <property type="entry name" value="Glyoxalase/Bleomycin resistance protein/Dihydroxybiphenyl dioxygenase"/>
    <property type="match status" value="1"/>
</dbReference>
<dbReference type="InterPro" id="IPR004360">
    <property type="entry name" value="Glyas_Fos-R_dOase_dom"/>
</dbReference>
<name>A0ABU1UE16_9MICC</name>
<feature type="domain" description="VOC" evidence="1">
    <location>
        <begin position="11"/>
        <end position="129"/>
    </location>
</feature>
<dbReference type="Gene3D" id="3.10.180.10">
    <property type="entry name" value="2,3-Dihydroxybiphenyl 1,2-Dioxygenase, domain 1"/>
    <property type="match status" value="2"/>
</dbReference>
<dbReference type="PANTHER" id="PTHR33993:SF14">
    <property type="entry name" value="GB|AAF24581.1"/>
    <property type="match status" value="1"/>
</dbReference>
<protein>
    <submittedName>
        <fullName evidence="2">Enzyme related to lactoylglutathione lyase</fullName>
    </submittedName>
</protein>
<gene>
    <name evidence="2" type="ORF">J2X01_002733</name>
</gene>
<dbReference type="GO" id="GO:0016829">
    <property type="term" value="F:lyase activity"/>
    <property type="evidence" value="ECO:0007669"/>
    <property type="project" value="UniProtKB-KW"/>
</dbReference>
<accession>A0ABU1UE16</accession>
<reference evidence="2 3" key="1">
    <citation type="submission" date="2023-07" db="EMBL/GenBank/DDBJ databases">
        <title>Sorghum-associated microbial communities from plants grown in Nebraska, USA.</title>
        <authorList>
            <person name="Schachtman D."/>
        </authorList>
    </citation>
    <scope>NUCLEOTIDE SEQUENCE [LARGE SCALE GENOMIC DNA]</scope>
    <source>
        <strain evidence="2 3">BE167</strain>
    </source>
</reference>
<dbReference type="InterPro" id="IPR037523">
    <property type="entry name" value="VOC_core"/>
</dbReference>
<keyword evidence="3" id="KW-1185">Reference proteome</keyword>
<comment type="caution">
    <text evidence="2">The sequence shown here is derived from an EMBL/GenBank/DDBJ whole genome shotgun (WGS) entry which is preliminary data.</text>
</comment>
<dbReference type="InterPro" id="IPR052164">
    <property type="entry name" value="Anthracycline_SecMetBiosynth"/>
</dbReference>
<sequence length="260" mass="26834">MTMHTGFTEGEVCWTDLQTSDVEAAKAFYAAIFGWRYENLPTPDGRSYAQAFLGEDLVTVIAPQNPQQAAAGAPGQWNAYFATADAGRLADSMVDAGGTLEFGPEDVGGTGVMVFFAPPGGGTTGAWQAGSHFGTARSGEPGSLAWAELLTPEPQPAVGFFQQLFGHSVTEYPQDDGGKYTTLMVNDAEVAGIAAVPAEAEGTLKPGWQVYFGVSSVADAVAAAVAAGGTVLIEPDEAEEAGTIATLEDPQGGVFSVLEV</sequence>
<dbReference type="RefSeq" id="WP_310058144.1">
    <property type="nucleotide sequence ID" value="NZ_JAVDVQ010000011.1"/>
</dbReference>
<dbReference type="Pfam" id="PF18029">
    <property type="entry name" value="Glyoxalase_6"/>
    <property type="match status" value="1"/>
</dbReference>
<dbReference type="EMBL" id="JAVDVQ010000011">
    <property type="protein sequence ID" value="MDR7083439.1"/>
    <property type="molecule type" value="Genomic_DNA"/>
</dbReference>
<dbReference type="PANTHER" id="PTHR33993">
    <property type="entry name" value="GLYOXALASE-RELATED"/>
    <property type="match status" value="1"/>
</dbReference>
<dbReference type="Pfam" id="PF00903">
    <property type="entry name" value="Glyoxalase"/>
    <property type="match status" value="1"/>
</dbReference>
<organism evidence="2 3">
    <name type="scientific">Arthrobacter ginsengisoli</name>
    <dbReference type="NCBI Taxonomy" id="1356565"/>
    <lineage>
        <taxon>Bacteria</taxon>
        <taxon>Bacillati</taxon>
        <taxon>Actinomycetota</taxon>
        <taxon>Actinomycetes</taxon>
        <taxon>Micrococcales</taxon>
        <taxon>Micrococcaceae</taxon>
        <taxon>Arthrobacter</taxon>
    </lineage>
</organism>
<evidence type="ECO:0000313" key="2">
    <source>
        <dbReference type="EMBL" id="MDR7083439.1"/>
    </source>
</evidence>
<dbReference type="PROSITE" id="PS51819">
    <property type="entry name" value="VOC"/>
    <property type="match status" value="2"/>
</dbReference>
<proteinExistence type="predicted"/>
<dbReference type="InterPro" id="IPR041581">
    <property type="entry name" value="Glyoxalase_6"/>
</dbReference>
<dbReference type="Proteomes" id="UP001252243">
    <property type="component" value="Unassembled WGS sequence"/>
</dbReference>